<keyword evidence="1" id="KW-0175">Coiled coil</keyword>
<dbReference type="EMBL" id="JBEUSY010000254">
    <property type="protein sequence ID" value="KAL1240963.1"/>
    <property type="molecule type" value="Genomic_DNA"/>
</dbReference>
<evidence type="ECO:0000313" key="3">
    <source>
        <dbReference type="Proteomes" id="UP001558632"/>
    </source>
</evidence>
<feature type="coiled-coil region" evidence="1">
    <location>
        <begin position="36"/>
        <end position="63"/>
    </location>
</feature>
<evidence type="ECO:0000313" key="2">
    <source>
        <dbReference type="EMBL" id="KAL1240963.1"/>
    </source>
</evidence>
<dbReference type="Proteomes" id="UP001558632">
    <property type="component" value="Unassembled WGS sequence"/>
</dbReference>
<evidence type="ECO:0000256" key="1">
    <source>
        <dbReference type="SAM" id="Coils"/>
    </source>
</evidence>
<keyword evidence="3" id="KW-1185">Reference proteome</keyword>
<accession>A0ABR3KNV6</accession>
<gene>
    <name evidence="2" type="ORF">TSPI_02710</name>
</gene>
<sequence length="178" mass="21106">MKLQTLKKQLRSRIILFEGWISDIRKFCTDSDVSKVRSSMNELERIYDDMSSLKREIEEFLTEEEDDNSEIEAWHKLEETMSYKKDFDHGDLLTVLKSAKARIYGERGDHMTVMRLLYIGSQKLSIRKDGTDTKVLDCQEDLETIYCQDLMMSKRITSETSSCQINIWMDRLWPDAYY</sequence>
<comment type="caution">
    <text evidence="2">The sequence shown here is derived from an EMBL/GenBank/DDBJ whole genome shotgun (WGS) entry which is preliminary data.</text>
</comment>
<organism evidence="2 3">
    <name type="scientific">Trichinella spiralis</name>
    <name type="common">Trichina worm</name>
    <dbReference type="NCBI Taxonomy" id="6334"/>
    <lineage>
        <taxon>Eukaryota</taxon>
        <taxon>Metazoa</taxon>
        <taxon>Ecdysozoa</taxon>
        <taxon>Nematoda</taxon>
        <taxon>Enoplea</taxon>
        <taxon>Dorylaimia</taxon>
        <taxon>Trichinellida</taxon>
        <taxon>Trichinellidae</taxon>
        <taxon>Trichinella</taxon>
    </lineage>
</organism>
<reference evidence="2 3" key="1">
    <citation type="submission" date="2024-07" db="EMBL/GenBank/DDBJ databases">
        <title>Enhanced genomic and transcriptomic resources for Trichinella pseudospiralis and T. spiralis underpin the discovery of pronounced molecular differences between stages and species.</title>
        <authorList>
            <person name="Pasi K.K."/>
            <person name="La Rosa G."/>
            <person name="Gomez-Morales M.A."/>
            <person name="Tosini F."/>
            <person name="Sumanam S."/>
            <person name="Young N.D."/>
            <person name="Chang B.C."/>
            <person name="Robin G.B."/>
        </authorList>
    </citation>
    <scope>NUCLEOTIDE SEQUENCE [LARGE SCALE GENOMIC DNA]</scope>
    <source>
        <strain evidence="2">ISS534</strain>
    </source>
</reference>
<name>A0ABR3KNV6_TRISP</name>
<proteinExistence type="predicted"/>
<protein>
    <submittedName>
        <fullName evidence="2">Glutamyl-tRNA(Gln) amidotransferase subunit</fullName>
    </submittedName>
</protein>